<feature type="transmembrane region" description="Helical" evidence="1">
    <location>
        <begin position="241"/>
        <end position="261"/>
    </location>
</feature>
<dbReference type="PANTHER" id="PTHR40761:SF1">
    <property type="entry name" value="CONSERVED INTEGRAL MEMBRANE ALANINE VALINE AND LEUCINE RICH PROTEIN-RELATED"/>
    <property type="match status" value="1"/>
</dbReference>
<evidence type="ECO:0000313" key="3">
    <source>
        <dbReference type="Proteomes" id="UP001501035"/>
    </source>
</evidence>
<feature type="transmembrane region" description="Helical" evidence="1">
    <location>
        <begin position="121"/>
        <end position="140"/>
    </location>
</feature>
<keyword evidence="1" id="KW-0812">Transmembrane</keyword>
<feature type="transmembrane region" description="Helical" evidence="1">
    <location>
        <begin position="61"/>
        <end position="80"/>
    </location>
</feature>
<keyword evidence="1" id="KW-0472">Membrane</keyword>
<dbReference type="Proteomes" id="UP001501035">
    <property type="component" value="Unassembled WGS sequence"/>
</dbReference>
<evidence type="ECO:0000313" key="2">
    <source>
        <dbReference type="EMBL" id="GAA3048774.1"/>
    </source>
</evidence>
<gene>
    <name evidence="2" type="ORF">GCM10010528_29880</name>
</gene>
<keyword evidence="1" id="KW-1133">Transmembrane helix</keyword>
<sequence length="302" mass="32048">MHTWLPAILAVLAALLIALGTVVRQRESAESGAINARWWLGAGIAILGFAAQATALGLGPILLVQPLIVLAVLFALPLEAWADDRHPRGNEWAWGLVLVGCVGTFLVIARPEQSARRPDVATLAIATTAVIVAVAVLVALAEKSRSNHYRALFYGLASGVLFGVSALLVKSVIMRAMTDWHEVFSHASIYVLLVVAPGAIVAQQRGFGAGDLQTSFPAMNVMEPAVAMALGLLVLGEEIKVGVTTALFLGIVLALMIRAVIELARLAASRADTVHEHHLEQRIVKTAADPPHQRDATGREAE</sequence>
<feature type="transmembrane region" description="Helical" evidence="1">
    <location>
        <begin position="92"/>
        <end position="109"/>
    </location>
</feature>
<keyword evidence="3" id="KW-1185">Reference proteome</keyword>
<comment type="caution">
    <text evidence="2">The sequence shown here is derived from an EMBL/GenBank/DDBJ whole genome shotgun (WGS) entry which is preliminary data.</text>
</comment>
<dbReference type="RefSeq" id="WP_290706064.1">
    <property type="nucleotide sequence ID" value="NZ_BAAAVS010000060.1"/>
</dbReference>
<feature type="transmembrane region" description="Helical" evidence="1">
    <location>
        <begin position="6"/>
        <end position="24"/>
    </location>
</feature>
<feature type="transmembrane region" description="Helical" evidence="1">
    <location>
        <begin position="152"/>
        <end position="177"/>
    </location>
</feature>
<proteinExistence type="predicted"/>
<protein>
    <submittedName>
        <fullName evidence="2">DMT family transporter</fullName>
    </submittedName>
</protein>
<accession>A0ABP6LP17</accession>
<organism evidence="2 3">
    <name type="scientific">Gordonia defluvii</name>
    <dbReference type="NCBI Taxonomy" id="283718"/>
    <lineage>
        <taxon>Bacteria</taxon>
        <taxon>Bacillati</taxon>
        <taxon>Actinomycetota</taxon>
        <taxon>Actinomycetes</taxon>
        <taxon>Mycobacteriales</taxon>
        <taxon>Gordoniaceae</taxon>
        <taxon>Gordonia</taxon>
    </lineage>
</organism>
<evidence type="ECO:0000256" key="1">
    <source>
        <dbReference type="SAM" id="Phobius"/>
    </source>
</evidence>
<reference evidence="3" key="1">
    <citation type="journal article" date="2019" name="Int. J. Syst. Evol. Microbiol.">
        <title>The Global Catalogue of Microorganisms (GCM) 10K type strain sequencing project: providing services to taxonomists for standard genome sequencing and annotation.</title>
        <authorList>
            <consortium name="The Broad Institute Genomics Platform"/>
            <consortium name="The Broad Institute Genome Sequencing Center for Infectious Disease"/>
            <person name="Wu L."/>
            <person name="Ma J."/>
        </authorList>
    </citation>
    <scope>NUCLEOTIDE SEQUENCE [LARGE SCALE GENOMIC DNA]</scope>
    <source>
        <strain evidence="3">JCM 14234</strain>
    </source>
</reference>
<dbReference type="EMBL" id="BAAAVS010000060">
    <property type="protein sequence ID" value="GAA3048774.1"/>
    <property type="molecule type" value="Genomic_DNA"/>
</dbReference>
<feature type="transmembrane region" description="Helical" evidence="1">
    <location>
        <begin position="183"/>
        <end position="202"/>
    </location>
</feature>
<dbReference type="PANTHER" id="PTHR40761">
    <property type="entry name" value="CONSERVED INTEGRAL MEMBRANE ALANINE VALINE AND LEUCINE RICH PROTEIN-RELATED"/>
    <property type="match status" value="1"/>
</dbReference>
<dbReference type="NCBIfam" id="NF038012">
    <property type="entry name" value="DMT_1"/>
    <property type="match status" value="1"/>
</dbReference>
<name>A0ABP6LP17_9ACTN</name>